<dbReference type="AlphaFoldDB" id="A0A147ET78"/>
<evidence type="ECO:0000313" key="3">
    <source>
        <dbReference type="Proteomes" id="UP000075025"/>
    </source>
</evidence>
<comment type="caution">
    <text evidence="2">The sequence shown here is derived from an EMBL/GenBank/DDBJ whole genome shotgun (WGS) entry which is preliminary data.</text>
</comment>
<name>A0A147ET78_MICTE</name>
<evidence type="ECO:0000256" key="1">
    <source>
        <dbReference type="SAM" id="MobiDB-lite"/>
    </source>
</evidence>
<dbReference type="EMBL" id="LDRT01000145">
    <property type="protein sequence ID" value="KTR88124.1"/>
    <property type="molecule type" value="Genomic_DNA"/>
</dbReference>
<sequence>MAVGSSGAGRARWEPGGTGRRATRGTPPRESPPCRPRRPPAPASTPRPSPRSSSAGRSSSPRSPSWHGS</sequence>
<organism evidence="2 3">
    <name type="scientific">Microbacterium testaceum</name>
    <name type="common">Aureobacterium testaceum</name>
    <name type="synonym">Brevibacterium testaceum</name>
    <dbReference type="NCBI Taxonomy" id="2033"/>
    <lineage>
        <taxon>Bacteria</taxon>
        <taxon>Bacillati</taxon>
        <taxon>Actinomycetota</taxon>
        <taxon>Actinomycetes</taxon>
        <taxon>Micrococcales</taxon>
        <taxon>Microbacteriaceae</taxon>
        <taxon>Microbacterium</taxon>
    </lineage>
</organism>
<protein>
    <submittedName>
        <fullName evidence="2">Uncharacterized protein</fullName>
    </submittedName>
</protein>
<feature type="compositionally biased region" description="Low complexity" evidence="1">
    <location>
        <begin position="50"/>
        <end position="69"/>
    </location>
</feature>
<accession>A0A147ET78</accession>
<proteinExistence type="predicted"/>
<feature type="region of interest" description="Disordered" evidence="1">
    <location>
        <begin position="1"/>
        <end position="69"/>
    </location>
</feature>
<dbReference type="PATRIC" id="fig|2033.6.peg.875"/>
<reference evidence="2 3" key="1">
    <citation type="journal article" date="2016" name="Front. Microbiol.">
        <title>Genomic Resource of Rice Seed Associated Bacteria.</title>
        <authorList>
            <person name="Midha S."/>
            <person name="Bansal K."/>
            <person name="Sharma S."/>
            <person name="Kumar N."/>
            <person name="Patil P.P."/>
            <person name="Chaudhry V."/>
            <person name="Patil P.B."/>
        </authorList>
    </citation>
    <scope>NUCLEOTIDE SEQUENCE [LARGE SCALE GENOMIC DNA]</scope>
    <source>
        <strain evidence="2 3">NS220</strain>
    </source>
</reference>
<evidence type="ECO:0000313" key="2">
    <source>
        <dbReference type="EMBL" id="KTR88124.1"/>
    </source>
</evidence>
<dbReference type="Proteomes" id="UP000075025">
    <property type="component" value="Unassembled WGS sequence"/>
</dbReference>
<feature type="compositionally biased region" description="Pro residues" evidence="1">
    <location>
        <begin position="29"/>
        <end position="49"/>
    </location>
</feature>
<gene>
    <name evidence="2" type="ORF">NS220_16545</name>
</gene>